<dbReference type="RefSeq" id="WP_012787973.1">
    <property type="nucleotide sequence ID" value="NC_013132.1"/>
</dbReference>
<organism evidence="4 5">
    <name type="scientific">Chitinophaga pinensis (strain ATCC 43595 / DSM 2588 / LMG 13176 / NBRC 15968 / NCIMB 11800 / UQM 2034)</name>
    <dbReference type="NCBI Taxonomy" id="485918"/>
    <lineage>
        <taxon>Bacteria</taxon>
        <taxon>Pseudomonadati</taxon>
        <taxon>Bacteroidota</taxon>
        <taxon>Chitinophagia</taxon>
        <taxon>Chitinophagales</taxon>
        <taxon>Chitinophagaceae</taxon>
        <taxon>Chitinophaga</taxon>
    </lineage>
</organism>
<protein>
    <recommendedName>
        <fullName evidence="3">GH16 domain-containing protein</fullName>
    </recommendedName>
</protein>
<comment type="similarity">
    <text evidence="1">Belongs to the glycosyl hydrolase 16 family.</text>
</comment>
<evidence type="ECO:0000256" key="2">
    <source>
        <dbReference type="SAM" id="MobiDB-lite"/>
    </source>
</evidence>
<evidence type="ECO:0000313" key="5">
    <source>
        <dbReference type="Proteomes" id="UP000002215"/>
    </source>
</evidence>
<name>A0A979FZ94_CHIPD</name>
<dbReference type="KEGG" id="cpi:Cpin_0298"/>
<feature type="domain" description="GH16" evidence="3">
    <location>
        <begin position="386"/>
        <end position="636"/>
    </location>
</feature>
<reference evidence="4 5" key="2">
    <citation type="journal article" date="2010" name="Stand. Genomic Sci.">
        <title>Complete genome sequence of Chitinophaga pinensis type strain (UQM 2034).</title>
        <authorList>
            <person name="Glavina Del Rio T."/>
            <person name="Abt B."/>
            <person name="Spring S."/>
            <person name="Lapidus A."/>
            <person name="Nolan M."/>
            <person name="Tice H."/>
            <person name="Copeland A."/>
            <person name="Cheng J.F."/>
            <person name="Chen F."/>
            <person name="Bruce D."/>
            <person name="Goodwin L."/>
            <person name="Pitluck S."/>
            <person name="Ivanova N."/>
            <person name="Mavromatis K."/>
            <person name="Mikhailova N."/>
            <person name="Pati A."/>
            <person name="Chen A."/>
            <person name="Palaniappan K."/>
            <person name="Land M."/>
            <person name="Hauser L."/>
            <person name="Chang Y.J."/>
            <person name="Jeffries C.D."/>
            <person name="Chain P."/>
            <person name="Saunders E."/>
            <person name="Detter J.C."/>
            <person name="Brettin T."/>
            <person name="Rohde M."/>
            <person name="Goker M."/>
            <person name="Bristow J."/>
            <person name="Eisen J.A."/>
            <person name="Markowitz V."/>
            <person name="Hugenholtz P."/>
            <person name="Kyrpides N.C."/>
            <person name="Klenk H.P."/>
            <person name="Lucas S."/>
        </authorList>
    </citation>
    <scope>NUCLEOTIDE SEQUENCE [LARGE SCALE GENOMIC DNA]</scope>
    <source>
        <strain evidence="5">ATCC 43595 / DSM 2588 / LMG 13176 / NBRC 15968 / NCIMB 11800 / UQM 2034</strain>
    </source>
</reference>
<dbReference type="Gene3D" id="2.60.120.200">
    <property type="match status" value="2"/>
</dbReference>
<evidence type="ECO:0000256" key="1">
    <source>
        <dbReference type="ARBA" id="ARBA00006865"/>
    </source>
</evidence>
<dbReference type="EMBL" id="CP001699">
    <property type="protein sequence ID" value="ACU57797.1"/>
    <property type="molecule type" value="Genomic_DNA"/>
</dbReference>
<proteinExistence type="inferred from homology"/>
<evidence type="ECO:0000259" key="3">
    <source>
        <dbReference type="PROSITE" id="PS51762"/>
    </source>
</evidence>
<dbReference type="InterPro" id="IPR000757">
    <property type="entry name" value="Beta-glucanase-like"/>
</dbReference>
<feature type="region of interest" description="Disordered" evidence="2">
    <location>
        <begin position="763"/>
        <end position="789"/>
    </location>
</feature>
<dbReference type="InterPro" id="IPR013320">
    <property type="entry name" value="ConA-like_dom_sf"/>
</dbReference>
<dbReference type="GO" id="GO:0004553">
    <property type="term" value="F:hydrolase activity, hydrolyzing O-glycosyl compounds"/>
    <property type="evidence" value="ECO:0007669"/>
    <property type="project" value="InterPro"/>
</dbReference>
<dbReference type="Proteomes" id="UP000002215">
    <property type="component" value="Chromosome"/>
</dbReference>
<dbReference type="GO" id="GO:0005975">
    <property type="term" value="P:carbohydrate metabolic process"/>
    <property type="evidence" value="ECO:0007669"/>
    <property type="project" value="InterPro"/>
</dbReference>
<reference evidence="5" key="1">
    <citation type="submission" date="2009-08" db="EMBL/GenBank/DDBJ databases">
        <title>The complete genome of Chitinophaga pinensis DSM 2588.</title>
        <authorList>
            <consortium name="US DOE Joint Genome Institute (JGI-PGF)"/>
            <person name="Lucas S."/>
            <person name="Copeland A."/>
            <person name="Lapidus A."/>
            <person name="Glavina del Rio T."/>
            <person name="Dalin E."/>
            <person name="Tice H."/>
            <person name="Bruce D."/>
            <person name="Goodwin L."/>
            <person name="Pitluck S."/>
            <person name="Kyrpides N."/>
            <person name="Mavromatis K."/>
            <person name="Ivanova N."/>
            <person name="Mikhailova N."/>
            <person name="Sims D."/>
            <person name="Meinche L."/>
            <person name="Brettin T."/>
            <person name="Detter J.C."/>
            <person name="Han C."/>
            <person name="Larimer F."/>
            <person name="Land M."/>
            <person name="Hauser L."/>
            <person name="Markowitz V."/>
            <person name="Cheng J.-F."/>
            <person name="Hugenholtz P."/>
            <person name="Woyke T."/>
            <person name="Wu D."/>
            <person name="Spring S."/>
            <person name="Klenk H.-P."/>
            <person name="Eisen J.A."/>
        </authorList>
    </citation>
    <scope>NUCLEOTIDE SEQUENCE [LARGE SCALE GENOMIC DNA]</scope>
    <source>
        <strain evidence="5">ATCC 43595 / DSM 2588 / LMG 13176 / NBRC 15968 / NCIMB 11800 / UQM 2034</strain>
    </source>
</reference>
<dbReference type="SUPFAM" id="SSF49899">
    <property type="entry name" value="Concanavalin A-like lectins/glucanases"/>
    <property type="match status" value="1"/>
</dbReference>
<sequence length="789" mass="89927">MNFELKKINWEPGKAPSQLQSMTLRIRKKSDEDDESYYTTITDALQVNTDGTILNPPVINDLEEETNYVLRVLNNDPAGGKFDMVFTTPGTFETESFTPSYYPNSELMYTADSNIRGAMLPPQSGAYYSLDYTAADWFETYADAVIPGEVVFEKKQDIAGIKLQTPSDLVIFAMDAGFLEGIKTQYALGLHFYVDAKDLPATGRWPLISFGAPPDRDGVSVYVNCETKKVHWAQQRNVTIQEIVSTEPIKLGEWNQVLVSRPTDISASKMWLNSSDTSTGKFTTATIPNIIWMLDSVSIGSPGGIFSKYYYTTLNMDSMIAEKYLRPPYPVGILEDYYDAENRFTIPTKNLVVLDKNYILCSIPTDAPSGRKWFYIEDSLGKRRKIEVNILPLEKVQYPVEMDFSPEGGGEYYFKDLYYPRATGWGGANGGVSDKHIYTQNGQLVLEAHGDQYTGTSRGYSIGGALKYHYDQRDPSFNLPWITRVGAMITSKDYYGYGRYIVVAKLPRDIGVAPSFWTTHYAKVYPRDPRYDQMLAQGLHRQGDLQAGYYVVGDNQINMDLPSNNANYIFYNVEEMLATHYHMTWKGQLVAVEQDEDPVNNGTWQLNDIAAPQLLESWTKVNNEIQHVYQPQKDNIICTNRQGEIGEGRGLITYNNPFEDEFFSMLTNIGKDVWDDEFHEFRFDWYADRVEYYVDGEIIQVNKHFVPDVAGRWSIGLWFPSEPEPQRTWRTDIRTAWAGPVADWKYQKMFIKRIAHTPFTDEEAGGSNRLVGENEPFDGLRRYPAPPPA</sequence>
<gene>
    <name evidence="4" type="ordered locus">Cpin_0298</name>
</gene>
<evidence type="ECO:0000313" key="4">
    <source>
        <dbReference type="EMBL" id="ACU57797.1"/>
    </source>
</evidence>
<accession>A0A979FZ94</accession>
<dbReference type="AlphaFoldDB" id="A0A979FZ94"/>
<dbReference type="PROSITE" id="PS51762">
    <property type="entry name" value="GH16_2"/>
    <property type="match status" value="1"/>
</dbReference>
<dbReference type="OrthoDB" id="610585at2"/>